<gene>
    <name evidence="1" type="ORF">HMPREF9440_00061</name>
</gene>
<keyword evidence="2" id="KW-1185">Reference proteome</keyword>
<proteinExistence type="predicted"/>
<accession>H3KBG6</accession>
<dbReference type="EMBL" id="AFBQ01000003">
    <property type="protein sequence ID" value="EHY32539.1"/>
    <property type="molecule type" value="Genomic_DNA"/>
</dbReference>
<dbReference type="HOGENOM" id="CLU_3158612_0_0_4"/>
<dbReference type="AlphaFoldDB" id="H3KBG6"/>
<protein>
    <submittedName>
        <fullName evidence="1">Uncharacterized protein</fullName>
    </submittedName>
</protein>
<reference evidence="1 2" key="1">
    <citation type="submission" date="2011-11" db="EMBL/GenBank/DDBJ databases">
        <authorList>
            <person name="Weinstock G."/>
            <person name="Sodergren E."/>
            <person name="Clifton S."/>
            <person name="Fulton L."/>
            <person name="Fulton B."/>
            <person name="Courtney L."/>
            <person name="Fronick C."/>
            <person name="Harrison M."/>
            <person name="Strong C."/>
            <person name="Farmer C."/>
            <person name="Delahaunty K."/>
            <person name="Markovic C."/>
            <person name="Hall O."/>
            <person name="Minx P."/>
            <person name="Tomlinson C."/>
            <person name="Mitreva M."/>
            <person name="Hou S."/>
            <person name="Chen J."/>
            <person name="Wollam A."/>
            <person name="Pepin K.H."/>
            <person name="Johnson M."/>
            <person name="Bhonagiri V."/>
            <person name="Zhang X."/>
            <person name="Suruliraj S."/>
            <person name="Warren W."/>
            <person name="Chinwalla A."/>
            <person name="Mardis E.R."/>
            <person name="Wilson R.K."/>
        </authorList>
    </citation>
    <scope>NUCLEOTIDE SEQUENCE [LARGE SCALE GENOMIC DNA]</scope>
    <source>
        <strain evidence="1 2">YIT 11816</strain>
    </source>
</reference>
<evidence type="ECO:0000313" key="2">
    <source>
        <dbReference type="Proteomes" id="UP000004956"/>
    </source>
</evidence>
<organism evidence="1 2">
    <name type="scientific">Sutterella parvirubra YIT 11816</name>
    <dbReference type="NCBI Taxonomy" id="762967"/>
    <lineage>
        <taxon>Bacteria</taxon>
        <taxon>Pseudomonadati</taxon>
        <taxon>Pseudomonadota</taxon>
        <taxon>Betaproteobacteria</taxon>
        <taxon>Burkholderiales</taxon>
        <taxon>Sutterellaceae</taxon>
        <taxon>Sutterella</taxon>
    </lineage>
</organism>
<sequence length="48" mass="5101">MRGVAKAGVGQGDEGVWAASVRSARTRPPIPFPVSARTFRAFRKDGEG</sequence>
<name>H3KBG6_9BURK</name>
<comment type="caution">
    <text evidence="1">The sequence shown here is derived from an EMBL/GenBank/DDBJ whole genome shotgun (WGS) entry which is preliminary data.</text>
</comment>
<dbReference type="Proteomes" id="UP000004956">
    <property type="component" value="Unassembled WGS sequence"/>
</dbReference>
<evidence type="ECO:0000313" key="1">
    <source>
        <dbReference type="EMBL" id="EHY32539.1"/>
    </source>
</evidence>